<name>A0A2I0TCH7_LIMLA</name>
<accession>A0A2I0TCH7</accession>
<dbReference type="PANTHER" id="PTHR47117">
    <property type="entry name" value="STAR-RELATED LIPID TRANSFER PROTEIN 9"/>
    <property type="match status" value="1"/>
</dbReference>
<reference evidence="2" key="1">
    <citation type="submission" date="2017-11" db="EMBL/GenBank/DDBJ databases">
        <authorList>
            <person name="Lima N.C."/>
            <person name="Parody-Merino A.M."/>
            <person name="Battley P.F."/>
            <person name="Fidler A.E."/>
            <person name="Prosdocimi F."/>
        </authorList>
    </citation>
    <scope>NUCLEOTIDE SEQUENCE [LARGE SCALE GENOMIC DNA]</scope>
</reference>
<proteinExistence type="predicted"/>
<sequence length="79" mass="8916">MGIGRKAESAEGGRVIVEVDDKVAKVRNIKVDSKLDGTWDSREKTVAFSFDYCYWSVDPEDPKYASQEMKVSLKTEIVL</sequence>
<gene>
    <name evidence="1" type="ORF">llap_18220</name>
</gene>
<dbReference type="AlphaFoldDB" id="A0A2I0TCH7"/>
<evidence type="ECO:0000313" key="2">
    <source>
        <dbReference type="Proteomes" id="UP000233556"/>
    </source>
</evidence>
<evidence type="ECO:0000313" key="1">
    <source>
        <dbReference type="EMBL" id="PKU31476.1"/>
    </source>
</evidence>
<dbReference type="PANTHER" id="PTHR47117:SF1">
    <property type="entry name" value="STAR-RELATED LIPID TRANSFER PROTEIN 9"/>
    <property type="match status" value="1"/>
</dbReference>
<dbReference type="Proteomes" id="UP000233556">
    <property type="component" value="Unassembled WGS sequence"/>
</dbReference>
<reference evidence="2" key="2">
    <citation type="submission" date="2017-12" db="EMBL/GenBank/DDBJ databases">
        <title>Genome sequence of the Bar-tailed Godwit (Limosa lapponica baueri).</title>
        <authorList>
            <person name="Lima N.C.B."/>
            <person name="Parody-Merino A.M."/>
            <person name="Battley P.F."/>
            <person name="Fidler A.E."/>
            <person name="Prosdocimi F."/>
        </authorList>
    </citation>
    <scope>NUCLEOTIDE SEQUENCE [LARGE SCALE GENOMIC DNA]</scope>
</reference>
<organism evidence="1 2">
    <name type="scientific">Limosa lapponica baueri</name>
    <dbReference type="NCBI Taxonomy" id="1758121"/>
    <lineage>
        <taxon>Eukaryota</taxon>
        <taxon>Metazoa</taxon>
        <taxon>Chordata</taxon>
        <taxon>Craniata</taxon>
        <taxon>Vertebrata</taxon>
        <taxon>Euteleostomi</taxon>
        <taxon>Archelosauria</taxon>
        <taxon>Archosauria</taxon>
        <taxon>Dinosauria</taxon>
        <taxon>Saurischia</taxon>
        <taxon>Theropoda</taxon>
        <taxon>Coelurosauria</taxon>
        <taxon>Aves</taxon>
        <taxon>Neognathae</taxon>
        <taxon>Neoaves</taxon>
        <taxon>Charadriiformes</taxon>
        <taxon>Scolopacidae</taxon>
        <taxon>Limosa</taxon>
    </lineage>
</organism>
<dbReference type="OrthoDB" id="3176171at2759"/>
<protein>
    <submittedName>
        <fullName evidence="1">Star-related lipid transfer protein 9</fullName>
    </submittedName>
</protein>
<keyword evidence="2" id="KW-1185">Reference proteome</keyword>
<dbReference type="EMBL" id="KZ512732">
    <property type="protein sequence ID" value="PKU31476.1"/>
    <property type="molecule type" value="Genomic_DNA"/>
</dbReference>